<dbReference type="NCBIfam" id="NF047321">
    <property type="entry name" value="SCO7613_CTERM"/>
    <property type="match status" value="1"/>
</dbReference>
<feature type="transmembrane region" description="Helical" evidence="2">
    <location>
        <begin position="1083"/>
        <end position="1104"/>
    </location>
</feature>
<feature type="transmembrane region" description="Helical" evidence="2">
    <location>
        <begin position="667"/>
        <end position="685"/>
    </location>
</feature>
<dbReference type="InterPro" id="IPR058062">
    <property type="entry name" value="SCO7613_C"/>
</dbReference>
<dbReference type="OrthoDB" id="5096967at2"/>
<feature type="transmembrane region" description="Helical" evidence="2">
    <location>
        <begin position="1001"/>
        <end position="1018"/>
    </location>
</feature>
<feature type="transmembrane region" description="Helical" evidence="2">
    <location>
        <begin position="336"/>
        <end position="357"/>
    </location>
</feature>
<feature type="transmembrane region" description="Helical" evidence="2">
    <location>
        <begin position="228"/>
        <end position="251"/>
    </location>
</feature>
<feature type="transmembrane region" description="Helical" evidence="2">
    <location>
        <begin position="914"/>
        <end position="932"/>
    </location>
</feature>
<sequence>MTDPSRPAAPDLRRWPGDPGQLTDTTLCPACFSRLLGATCSVCGLRLDVAAAADLLAAGVRVRDAESDRQSLITRMRAEQAVPTAATLATGAVSSIEVPIAPPPVTAPSQVSVAPAASAGPSVAGVPPTGVPTPPPLPPASPLPDGSDLAPEPIATAPAAPHRSGVQLLLLTLGVVLLSVAAMVFLFFAFVVANLEMRSLITAVVSVIVLVLAWFLRARRLPGTAEGVSAVGVVLLVLDAWIIQANGLFGADRVDAAAYWGVALLVVAAVLAGAGVLSRLRLPRLAASALAPAGVFIGAFAVAPDDEVLTGLWLGGMALALVGAASRFIRPEAEQTIVRTFGFAGGGIALAAAAWALPSVQFGTMWAFLAVAGVWVVVLASLPASEAGPSGWRVLSSVAIGLSVPLAFVLGVALDREPATSVWLAPLLVAIVACALAAATRIRAVRRDAFPALFTASAVGVVATLPAIIVALSGLGRLSAEVVGVWELGATAPRDLPGEAWGAVLALGIATLALVVVLALTERLFRFGAWAIASGLATALAAAVVLPTIALTTLGLLVVAAVALAAAATPAVRRRPGAIVVLAAGGIPAAASAWLVGHASTGVWWWAVASVLVLSIAGRVLADRIARAAASASRVLHVIAASLVALIATVALPSWAEASGLVIPPPWNAPAFLVAVVATLALGGLAAARRLSDDDRLTAGAALFAGAMLGTSWLAVTFFTPWGWAPASALVVVGLVWVRSALRPMSALFAAGVPLAMVFAGAGISVELESGNVAIGLAAAVIAAAGVALVTLPGVALVRWIWAASTGALGLIAALVGVSGAVPSEGTWLVLLLLTPVPVLIATLFGDPIAGRSSAVHASWGSLVLGVGTVWAWMGDRGMEDVESYTLPLAAGLLVSAGLLIWRRSVPDSTAAGRTALLAAAAAVAVLPSVALAGESELRTLVLVATGAVLVIAGSFTPDLERGVPIRILVVGTGWVAATGAALVRGSAIATGRPGDLPVEFWPVIALVIGLVASLLWVRDRTQPTVVAEATLAASLAAAAAPTTLAIAGGVDADARALVLLVIIGAAHVLSTAVRARPFAGPVLGWTSLAVAVMAGGLAIGSGAVDPFDLVTVPIGATLVTAGAIRLRRSPDHGSWSTLGPGLAVLLVPALIADWTDPVLWRLVALGVAAVVVVVAGAVLRLQAPLLLGGGVLLVHAVAQLWPWITRLYEAVWWWLWLGIAGALLIAIAATYERQMRLARGVLRSIAALR</sequence>
<feature type="transmembrane region" description="Helical" evidence="2">
    <location>
        <begin position="1110"/>
        <end position="1127"/>
    </location>
</feature>
<feature type="transmembrane region" description="Helical" evidence="2">
    <location>
        <begin position="168"/>
        <end position="193"/>
    </location>
</feature>
<feature type="region of interest" description="Disordered" evidence="1">
    <location>
        <begin position="1"/>
        <end position="20"/>
    </location>
</feature>
<dbReference type="EMBL" id="WMLB01000025">
    <property type="protein sequence ID" value="MTH69126.1"/>
    <property type="molecule type" value="Genomic_DNA"/>
</dbReference>
<name>A0A6I3MCM0_9MICO</name>
<feature type="transmembrane region" description="Helical" evidence="2">
    <location>
        <begin position="257"/>
        <end position="278"/>
    </location>
</feature>
<organism evidence="3 4">
    <name type="scientific">Agromyces bracchium</name>
    <dbReference type="NCBI Taxonomy" id="88376"/>
    <lineage>
        <taxon>Bacteria</taxon>
        <taxon>Bacillati</taxon>
        <taxon>Actinomycetota</taxon>
        <taxon>Actinomycetes</taxon>
        <taxon>Micrococcales</taxon>
        <taxon>Microbacteriaceae</taxon>
        <taxon>Agromyces</taxon>
    </lineage>
</organism>
<feature type="transmembrane region" description="Helical" evidence="2">
    <location>
        <begin position="552"/>
        <end position="572"/>
    </location>
</feature>
<dbReference type="AlphaFoldDB" id="A0A6I3MCM0"/>
<feature type="transmembrane region" description="Helical" evidence="2">
    <location>
        <begin position="363"/>
        <end position="382"/>
    </location>
</feature>
<feature type="transmembrane region" description="Helical" evidence="2">
    <location>
        <begin position="828"/>
        <end position="846"/>
    </location>
</feature>
<feature type="transmembrane region" description="Helical" evidence="2">
    <location>
        <begin position="634"/>
        <end position="655"/>
    </location>
</feature>
<feature type="region of interest" description="Disordered" evidence="1">
    <location>
        <begin position="123"/>
        <end position="156"/>
    </location>
</feature>
<feature type="transmembrane region" description="Helical" evidence="2">
    <location>
        <begin position="603"/>
        <end position="622"/>
    </location>
</feature>
<feature type="transmembrane region" description="Helical" evidence="2">
    <location>
        <begin position="199"/>
        <end position="216"/>
    </location>
</feature>
<accession>A0A6I3MCM0</accession>
<comment type="caution">
    <text evidence="3">The sequence shown here is derived from an EMBL/GenBank/DDBJ whole genome shotgun (WGS) entry which is preliminary data.</text>
</comment>
<evidence type="ECO:0000256" key="2">
    <source>
        <dbReference type="SAM" id="Phobius"/>
    </source>
</evidence>
<reference evidence="3 4" key="1">
    <citation type="submission" date="2019-11" db="EMBL/GenBank/DDBJ databases">
        <title>Agromyces kandeliae sp. nov., isolated from mangrove soil.</title>
        <authorList>
            <person name="Wang R."/>
        </authorList>
    </citation>
    <scope>NUCLEOTIDE SEQUENCE [LARGE SCALE GENOMIC DNA]</scope>
    <source>
        <strain evidence="3 4">JCM 11433</strain>
    </source>
</reference>
<keyword evidence="2" id="KW-0812">Transmembrane</keyword>
<evidence type="ECO:0008006" key="5">
    <source>
        <dbReference type="Google" id="ProtNLM"/>
    </source>
</evidence>
<feature type="transmembrane region" description="Helical" evidence="2">
    <location>
        <begin position="772"/>
        <end position="793"/>
    </location>
</feature>
<protein>
    <recommendedName>
        <fullName evidence="5">DUF2157 domain-containing protein</fullName>
    </recommendedName>
</protein>
<feature type="transmembrane region" description="Helical" evidence="2">
    <location>
        <begin position="527"/>
        <end position="546"/>
    </location>
</feature>
<evidence type="ECO:0000313" key="4">
    <source>
        <dbReference type="Proteomes" id="UP000433071"/>
    </source>
</evidence>
<feature type="transmembrane region" description="Helical" evidence="2">
    <location>
        <begin position="1211"/>
        <end position="1232"/>
    </location>
</feature>
<dbReference type="RefSeq" id="WP_155052163.1">
    <property type="nucleotide sequence ID" value="NZ_BAAAIB010000008.1"/>
</dbReference>
<feature type="transmembrane region" description="Helical" evidence="2">
    <location>
        <begin position="1030"/>
        <end position="1051"/>
    </location>
</feature>
<keyword evidence="2" id="KW-0472">Membrane</keyword>
<feature type="compositionally biased region" description="Pro residues" evidence="1">
    <location>
        <begin position="129"/>
        <end position="142"/>
    </location>
</feature>
<keyword evidence="2" id="KW-1133">Transmembrane helix</keyword>
<evidence type="ECO:0000256" key="1">
    <source>
        <dbReference type="SAM" id="MobiDB-lite"/>
    </source>
</evidence>
<feature type="transmembrane region" description="Helical" evidence="2">
    <location>
        <begin position="309"/>
        <end position="329"/>
    </location>
</feature>
<feature type="transmembrane region" description="Helical" evidence="2">
    <location>
        <begin position="938"/>
        <end position="956"/>
    </location>
</feature>
<feature type="transmembrane region" description="Helical" evidence="2">
    <location>
        <begin position="745"/>
        <end position="766"/>
    </location>
</feature>
<feature type="compositionally biased region" description="Low complexity" evidence="1">
    <location>
        <begin position="143"/>
        <end position="156"/>
    </location>
</feature>
<feature type="transmembrane region" description="Helical" evidence="2">
    <location>
        <begin position="420"/>
        <end position="440"/>
    </location>
</feature>
<feature type="transmembrane region" description="Helical" evidence="2">
    <location>
        <begin position="800"/>
        <end position="822"/>
    </location>
</feature>
<evidence type="ECO:0000313" key="3">
    <source>
        <dbReference type="EMBL" id="MTH69126.1"/>
    </source>
</evidence>
<feature type="transmembrane region" description="Helical" evidence="2">
    <location>
        <begin position="885"/>
        <end position="902"/>
    </location>
</feature>
<proteinExistence type="predicted"/>
<feature type="transmembrane region" description="Helical" evidence="2">
    <location>
        <begin position="968"/>
        <end position="989"/>
    </location>
</feature>
<dbReference type="Proteomes" id="UP000433071">
    <property type="component" value="Unassembled WGS sequence"/>
</dbReference>
<feature type="transmembrane region" description="Helical" evidence="2">
    <location>
        <begin position="285"/>
        <end position="303"/>
    </location>
</feature>
<feature type="transmembrane region" description="Helical" evidence="2">
    <location>
        <begin position="1134"/>
        <end position="1153"/>
    </location>
</feature>
<keyword evidence="4" id="KW-1185">Reference proteome</keyword>
<feature type="transmembrane region" description="Helical" evidence="2">
    <location>
        <begin position="500"/>
        <end position="520"/>
    </location>
</feature>
<gene>
    <name evidence="3" type="ORF">GJ743_12175</name>
</gene>
<feature type="transmembrane region" description="Helical" evidence="2">
    <location>
        <begin position="1057"/>
        <end position="1076"/>
    </location>
</feature>
<feature type="transmembrane region" description="Helical" evidence="2">
    <location>
        <begin position="579"/>
        <end position="597"/>
    </location>
</feature>
<feature type="transmembrane region" description="Helical" evidence="2">
    <location>
        <begin position="697"/>
        <end position="716"/>
    </location>
</feature>
<feature type="transmembrane region" description="Helical" evidence="2">
    <location>
        <begin position="452"/>
        <end position="480"/>
    </location>
</feature>
<feature type="transmembrane region" description="Helical" evidence="2">
    <location>
        <begin position="1186"/>
        <end position="1205"/>
    </location>
</feature>
<feature type="transmembrane region" description="Helical" evidence="2">
    <location>
        <begin position="855"/>
        <end position="873"/>
    </location>
</feature>
<feature type="transmembrane region" description="Helical" evidence="2">
    <location>
        <begin position="394"/>
        <end position="414"/>
    </location>
</feature>
<feature type="transmembrane region" description="Helical" evidence="2">
    <location>
        <begin position="722"/>
        <end position="738"/>
    </location>
</feature>
<feature type="transmembrane region" description="Helical" evidence="2">
    <location>
        <begin position="1159"/>
        <end position="1179"/>
    </location>
</feature>